<dbReference type="PANTHER" id="PTHR19328">
    <property type="entry name" value="HEDGEHOG-INTERACTING PROTEIN"/>
    <property type="match status" value="1"/>
</dbReference>
<feature type="region of interest" description="Disordered" evidence="1">
    <location>
        <begin position="215"/>
        <end position="242"/>
    </location>
</feature>
<proteinExistence type="predicted"/>
<sequence>MGGSQIGNAQEGEDQPVSDPVPEEPRHSGLGITLEEFTSIPPSSDSAPEARINYLSEIPDDSGRLAVPDLNGPMYLVEDGEPTEYLDIENEFPDFVDSPGLGTGFGFVTFHPDFADNGVFYTVHTEAGEALESEKPDLPYPEDTEFHGIVTEWTADDPDEDTFSGTSREVLRIGYSTHFHGIQQIDFNTTAEPGDEDYGLLYIGSGDGESVPDFSTVPQDKNKPQGKILRINPRDTDEDGNGYGIPSTNPFIEESDALDEVYALGLRNPHRFSWDDYEGEARMFLGNIGEQRVDSVYEVEAGDNFGWNEREGSFRFDWEDPENVYPLPEDDDRFGFTYPVIELDNPRDVNAVVGGFVYRGEEIPELQGKYIFSDVVSGTVYYSDVEELQSEGEDASVYTLDLFDNEGENVTMLELAGDDASRVDFRFGQDADGELYVMSKQNGEIWKVSDAKHVVTDVMNEEEWDPITPEKWEFTGEEVILVEAGEERPGPRRPSEYAILTEGPEFSSVQIDADVRIDVPEPIGRDVIMIFGYQSDTEFYYAHLSEDNGIYAHNGIFVVNNGDRERIDDQWDGSEGPLRPLLIKNLIKCG</sequence>
<dbReference type="AlphaFoldDB" id="A0A514LMS9"/>
<dbReference type="OrthoDB" id="9770043at2"/>
<feature type="domain" description="Glucose/Sorbosone dehydrogenase" evidence="2">
    <location>
        <begin position="60"/>
        <end position="404"/>
    </location>
</feature>
<dbReference type="PANTHER" id="PTHR19328:SF75">
    <property type="entry name" value="ALDOSE SUGAR DEHYDROGENASE YLII"/>
    <property type="match status" value="1"/>
</dbReference>
<evidence type="ECO:0000313" key="3">
    <source>
        <dbReference type="EMBL" id="QDI93146.1"/>
    </source>
</evidence>
<dbReference type="EMBL" id="CP035485">
    <property type="protein sequence ID" value="QDI93146.1"/>
    <property type="molecule type" value="Genomic_DNA"/>
</dbReference>
<dbReference type="SUPFAM" id="SSF50952">
    <property type="entry name" value="Soluble quinoprotein glucose dehydrogenase"/>
    <property type="match status" value="1"/>
</dbReference>
<organism evidence="3 4">
    <name type="scientific">Salicibibacter halophilus</name>
    <dbReference type="NCBI Taxonomy" id="2502791"/>
    <lineage>
        <taxon>Bacteria</taxon>
        <taxon>Bacillati</taxon>
        <taxon>Bacillota</taxon>
        <taxon>Bacilli</taxon>
        <taxon>Bacillales</taxon>
        <taxon>Bacillaceae</taxon>
        <taxon>Salicibibacter</taxon>
    </lineage>
</organism>
<dbReference type="KEGG" id="sale:EPH95_14310"/>
<name>A0A514LMS9_9BACI</name>
<dbReference type="InterPro" id="IPR011042">
    <property type="entry name" value="6-blade_b-propeller_TolB-like"/>
</dbReference>
<evidence type="ECO:0000256" key="1">
    <source>
        <dbReference type="SAM" id="MobiDB-lite"/>
    </source>
</evidence>
<protein>
    <recommendedName>
        <fullName evidence="2">Glucose/Sorbosone dehydrogenase domain-containing protein</fullName>
    </recommendedName>
</protein>
<keyword evidence="4" id="KW-1185">Reference proteome</keyword>
<reference evidence="4" key="1">
    <citation type="submission" date="2019-01" db="EMBL/GenBank/DDBJ databases">
        <title>Genomic analysis of Salicibibacter sp. NKC3-5.</title>
        <authorList>
            <person name="Oh Y.J."/>
        </authorList>
    </citation>
    <scope>NUCLEOTIDE SEQUENCE [LARGE SCALE GENOMIC DNA]</scope>
    <source>
        <strain evidence="4">NKC3-5</strain>
    </source>
</reference>
<dbReference type="InterPro" id="IPR011041">
    <property type="entry name" value="Quinoprot_gluc/sorb_DH_b-prop"/>
</dbReference>
<dbReference type="Pfam" id="PF07995">
    <property type="entry name" value="GSDH"/>
    <property type="match status" value="1"/>
</dbReference>
<feature type="region of interest" description="Disordered" evidence="1">
    <location>
        <begin position="1"/>
        <end position="48"/>
    </location>
</feature>
<dbReference type="Proteomes" id="UP000319756">
    <property type="component" value="Chromosome"/>
</dbReference>
<evidence type="ECO:0000313" key="4">
    <source>
        <dbReference type="Proteomes" id="UP000319756"/>
    </source>
</evidence>
<accession>A0A514LMS9</accession>
<evidence type="ECO:0000259" key="2">
    <source>
        <dbReference type="Pfam" id="PF07995"/>
    </source>
</evidence>
<dbReference type="Gene3D" id="2.120.10.30">
    <property type="entry name" value="TolB, C-terminal domain"/>
    <property type="match status" value="1"/>
</dbReference>
<dbReference type="InterPro" id="IPR012938">
    <property type="entry name" value="Glc/Sorbosone_DH"/>
</dbReference>
<gene>
    <name evidence="3" type="ORF">EPH95_14310</name>
</gene>